<protein>
    <submittedName>
        <fullName evidence="15">LexA repressor</fullName>
    </submittedName>
</protein>
<comment type="caution">
    <text evidence="15">The sequence shown here is derived from an EMBL/GenBank/DDBJ whole genome shotgun (WGS) entry which is preliminary data.</text>
</comment>
<evidence type="ECO:0000256" key="10">
    <source>
        <dbReference type="ARBA" id="ARBA00023204"/>
    </source>
</evidence>
<dbReference type="CDD" id="cd06529">
    <property type="entry name" value="S24_LexA-like"/>
    <property type="match status" value="1"/>
</dbReference>
<reference evidence="15" key="2">
    <citation type="submission" date="2020-09" db="EMBL/GenBank/DDBJ databases">
        <authorList>
            <person name="Sun Q."/>
            <person name="Ohkuma M."/>
        </authorList>
    </citation>
    <scope>NUCLEOTIDE SEQUENCE</scope>
    <source>
        <strain evidence="15">JCM 14371</strain>
    </source>
</reference>
<evidence type="ECO:0000256" key="5">
    <source>
        <dbReference type="ARBA" id="ARBA00022801"/>
    </source>
</evidence>
<evidence type="ECO:0000256" key="2">
    <source>
        <dbReference type="ARBA" id="ARBA00022491"/>
    </source>
</evidence>
<dbReference type="GO" id="GO:0045892">
    <property type="term" value="P:negative regulation of DNA-templated transcription"/>
    <property type="evidence" value="ECO:0007669"/>
    <property type="project" value="InterPro"/>
</dbReference>
<dbReference type="InterPro" id="IPR006197">
    <property type="entry name" value="Peptidase_S24_LexA"/>
</dbReference>
<dbReference type="InterPro" id="IPR006200">
    <property type="entry name" value="LexA"/>
</dbReference>
<dbReference type="PRINTS" id="PR00726">
    <property type="entry name" value="LEXASERPTASE"/>
</dbReference>
<dbReference type="CDD" id="cd00090">
    <property type="entry name" value="HTH_ARSR"/>
    <property type="match status" value="1"/>
</dbReference>
<keyword evidence="8" id="KW-0238">DNA-binding</keyword>
<keyword evidence="10" id="KW-0234">DNA repair</keyword>
<dbReference type="InterPro" id="IPR036390">
    <property type="entry name" value="WH_DNA-bd_sf"/>
</dbReference>
<evidence type="ECO:0000256" key="12">
    <source>
        <dbReference type="RuleBase" id="RU003991"/>
    </source>
</evidence>
<evidence type="ECO:0000256" key="3">
    <source>
        <dbReference type="ARBA" id="ARBA00022705"/>
    </source>
</evidence>
<keyword evidence="2" id="KW-0678">Repressor</keyword>
<dbReference type="InterPro" id="IPR001845">
    <property type="entry name" value="HTH_ArsR_DNA-bd_dom"/>
</dbReference>
<dbReference type="SUPFAM" id="SSF51306">
    <property type="entry name" value="LexA/Signal peptidase"/>
    <property type="match status" value="1"/>
</dbReference>
<dbReference type="InterPro" id="IPR036286">
    <property type="entry name" value="LexA/Signal_pep-like_sf"/>
</dbReference>
<feature type="domain" description="Peptidase S24/S26A/S26B/S26C" evidence="13">
    <location>
        <begin position="80"/>
        <end position="197"/>
    </location>
</feature>
<dbReference type="InterPro" id="IPR015927">
    <property type="entry name" value="Peptidase_S24_S26A/B/C"/>
</dbReference>
<evidence type="ECO:0000256" key="9">
    <source>
        <dbReference type="ARBA" id="ARBA00023163"/>
    </source>
</evidence>
<dbReference type="Gene3D" id="1.10.10.10">
    <property type="entry name" value="Winged helix-like DNA-binding domain superfamily/Winged helix DNA-binding domain"/>
    <property type="match status" value="1"/>
</dbReference>
<evidence type="ECO:0000256" key="11">
    <source>
        <dbReference type="ARBA" id="ARBA00023236"/>
    </source>
</evidence>
<evidence type="ECO:0000313" key="15">
    <source>
        <dbReference type="EMBL" id="GGJ70614.1"/>
    </source>
</evidence>
<evidence type="ECO:0000256" key="1">
    <source>
        <dbReference type="ARBA" id="ARBA00007484"/>
    </source>
</evidence>
<dbReference type="InterPro" id="IPR050077">
    <property type="entry name" value="LexA_repressor"/>
</dbReference>
<comment type="similarity">
    <text evidence="1 12">Belongs to the peptidase S24 family.</text>
</comment>
<dbReference type="InterPro" id="IPR036388">
    <property type="entry name" value="WH-like_DNA-bd_sf"/>
</dbReference>
<keyword evidence="9" id="KW-0804">Transcription</keyword>
<keyword evidence="6 12" id="KW-0068">Autocatalytic cleavage</keyword>
<dbReference type="Pfam" id="PF00717">
    <property type="entry name" value="Peptidase_S24"/>
    <property type="match status" value="1"/>
</dbReference>
<dbReference type="GO" id="GO:0003700">
    <property type="term" value="F:DNA-binding transcription factor activity"/>
    <property type="evidence" value="ECO:0007669"/>
    <property type="project" value="InterPro"/>
</dbReference>
<gene>
    <name evidence="15" type="primary">lexA</name>
    <name evidence="15" type="ORF">GCM10008939_13760</name>
</gene>
<evidence type="ECO:0000259" key="14">
    <source>
        <dbReference type="Pfam" id="PF01022"/>
    </source>
</evidence>
<evidence type="ECO:0000256" key="8">
    <source>
        <dbReference type="ARBA" id="ARBA00023125"/>
    </source>
</evidence>
<keyword evidence="11" id="KW-0742">SOS response</keyword>
<accession>A0A917PC65</accession>
<dbReference type="InterPro" id="IPR039418">
    <property type="entry name" value="LexA-like"/>
</dbReference>
<keyword evidence="4" id="KW-0227">DNA damage</keyword>
<dbReference type="Pfam" id="PF01022">
    <property type="entry name" value="HTH_5"/>
    <property type="match status" value="1"/>
</dbReference>
<evidence type="ECO:0000259" key="13">
    <source>
        <dbReference type="Pfam" id="PF00717"/>
    </source>
</evidence>
<sequence length="212" mass="22671">MPPRLTELRLHLLRTVLRLTRESGGPPSAAELARHLRVSEAAVSAHLRALRDLGFVERSGPRGRLHLSEKALAAVGTGLPIYGQIAAGPPILAEQQPDRTTPSLDVLLGVRDGDYLLVVRGDSMTGIGVMDGDYVLVRPAQDVHDGEVAVVLVPGENSATLKRLYRSGGQVTLLSENPAHPRMRFAAADVQVQGRMVARVGLPGTRPGAPRE</sequence>
<dbReference type="GO" id="GO:0009432">
    <property type="term" value="P:SOS response"/>
    <property type="evidence" value="ECO:0007669"/>
    <property type="project" value="UniProtKB-KW"/>
</dbReference>
<dbReference type="Proteomes" id="UP000635726">
    <property type="component" value="Unassembled WGS sequence"/>
</dbReference>
<dbReference type="RefSeq" id="WP_188961532.1">
    <property type="nucleotide sequence ID" value="NZ_BMOE01000003.1"/>
</dbReference>
<dbReference type="PANTHER" id="PTHR33516:SF2">
    <property type="entry name" value="LEXA REPRESSOR-RELATED"/>
    <property type="match status" value="1"/>
</dbReference>
<dbReference type="Gene3D" id="2.10.109.10">
    <property type="entry name" value="Umud Fragment, subunit A"/>
    <property type="match status" value="1"/>
</dbReference>
<dbReference type="GO" id="GO:0004252">
    <property type="term" value="F:serine-type endopeptidase activity"/>
    <property type="evidence" value="ECO:0007669"/>
    <property type="project" value="InterPro"/>
</dbReference>
<organism evidence="15 16">
    <name type="scientific">Deinococcus aquiradiocola</name>
    <dbReference type="NCBI Taxonomy" id="393059"/>
    <lineage>
        <taxon>Bacteria</taxon>
        <taxon>Thermotogati</taxon>
        <taxon>Deinococcota</taxon>
        <taxon>Deinococci</taxon>
        <taxon>Deinococcales</taxon>
        <taxon>Deinococcaceae</taxon>
        <taxon>Deinococcus</taxon>
    </lineage>
</organism>
<dbReference type="GO" id="GO:0003677">
    <property type="term" value="F:DNA binding"/>
    <property type="evidence" value="ECO:0007669"/>
    <property type="project" value="UniProtKB-KW"/>
</dbReference>
<keyword evidence="3" id="KW-0235">DNA replication</keyword>
<dbReference type="PANTHER" id="PTHR33516">
    <property type="entry name" value="LEXA REPRESSOR"/>
    <property type="match status" value="1"/>
</dbReference>
<name>A0A917PC65_9DEIO</name>
<proteinExistence type="inferred from homology"/>
<dbReference type="InterPro" id="IPR011991">
    <property type="entry name" value="ArsR-like_HTH"/>
</dbReference>
<evidence type="ECO:0000256" key="4">
    <source>
        <dbReference type="ARBA" id="ARBA00022763"/>
    </source>
</evidence>
<dbReference type="NCBIfam" id="TIGR00498">
    <property type="entry name" value="lexA"/>
    <property type="match status" value="1"/>
</dbReference>
<dbReference type="GO" id="GO:0006281">
    <property type="term" value="P:DNA repair"/>
    <property type="evidence" value="ECO:0007669"/>
    <property type="project" value="UniProtKB-KW"/>
</dbReference>
<evidence type="ECO:0000256" key="7">
    <source>
        <dbReference type="ARBA" id="ARBA00023015"/>
    </source>
</evidence>
<feature type="domain" description="HTH arsR-type" evidence="14">
    <location>
        <begin position="25"/>
        <end position="57"/>
    </location>
</feature>
<dbReference type="GO" id="GO:0006260">
    <property type="term" value="P:DNA replication"/>
    <property type="evidence" value="ECO:0007669"/>
    <property type="project" value="UniProtKB-KW"/>
</dbReference>
<keyword evidence="16" id="KW-1185">Reference proteome</keyword>
<evidence type="ECO:0000313" key="16">
    <source>
        <dbReference type="Proteomes" id="UP000635726"/>
    </source>
</evidence>
<keyword evidence="5 12" id="KW-0378">Hydrolase</keyword>
<reference evidence="15" key="1">
    <citation type="journal article" date="2014" name="Int. J. Syst. Evol. Microbiol.">
        <title>Complete genome sequence of Corynebacterium casei LMG S-19264T (=DSM 44701T), isolated from a smear-ripened cheese.</title>
        <authorList>
            <consortium name="US DOE Joint Genome Institute (JGI-PGF)"/>
            <person name="Walter F."/>
            <person name="Albersmeier A."/>
            <person name="Kalinowski J."/>
            <person name="Ruckert C."/>
        </authorList>
    </citation>
    <scope>NUCLEOTIDE SEQUENCE</scope>
    <source>
        <strain evidence="15">JCM 14371</strain>
    </source>
</reference>
<dbReference type="SUPFAM" id="SSF46785">
    <property type="entry name" value="Winged helix' DNA-binding domain"/>
    <property type="match status" value="1"/>
</dbReference>
<dbReference type="AlphaFoldDB" id="A0A917PC65"/>
<evidence type="ECO:0000256" key="6">
    <source>
        <dbReference type="ARBA" id="ARBA00022813"/>
    </source>
</evidence>
<keyword evidence="7" id="KW-0805">Transcription regulation</keyword>
<dbReference type="EMBL" id="BMOE01000003">
    <property type="protein sequence ID" value="GGJ70614.1"/>
    <property type="molecule type" value="Genomic_DNA"/>
</dbReference>